<reference evidence="14 15" key="3">
    <citation type="journal article" date="2017" name="G3 (Bethesda)">
        <title>Comparative analysis highlights variable genome content of wheat rusts and divergence of the mating loci.</title>
        <authorList>
            <person name="Cuomo C.A."/>
            <person name="Bakkeren G."/>
            <person name="Khalil H.B."/>
            <person name="Panwar V."/>
            <person name="Joly D."/>
            <person name="Linning R."/>
            <person name="Sakthikumar S."/>
            <person name="Song X."/>
            <person name="Adiconis X."/>
            <person name="Fan L."/>
            <person name="Goldberg J.M."/>
            <person name="Levin J.Z."/>
            <person name="Young S."/>
            <person name="Zeng Q."/>
            <person name="Anikster Y."/>
            <person name="Bruce M."/>
            <person name="Wang M."/>
            <person name="Yin C."/>
            <person name="McCallum B."/>
            <person name="Szabo L.J."/>
            <person name="Hulbert S."/>
            <person name="Chen X."/>
            <person name="Fellers J.P."/>
        </authorList>
    </citation>
    <scope>NUCLEOTIDE SEQUENCE</scope>
    <source>
        <strain evidence="15">Isolate 1-1 / race 1 (BBBD)</strain>
        <strain evidence="14">isolate 1-1 / race 1 (BBBD)</strain>
    </source>
</reference>
<dbReference type="AlphaFoldDB" id="A0A180GJY8"/>
<dbReference type="InterPro" id="IPR017441">
    <property type="entry name" value="Protein_kinase_ATP_BS"/>
</dbReference>
<dbReference type="GO" id="GO:0005524">
    <property type="term" value="F:ATP binding"/>
    <property type="evidence" value="ECO:0007669"/>
    <property type="project" value="UniProtKB-UniRule"/>
</dbReference>
<dbReference type="GO" id="GO:0000245">
    <property type="term" value="P:spliceosomal complex assembly"/>
    <property type="evidence" value="ECO:0007669"/>
    <property type="project" value="TreeGrafter"/>
</dbReference>
<dbReference type="OrthoDB" id="2498996at2759"/>
<dbReference type="EMBL" id="ADAS02000055">
    <property type="protein sequence ID" value="OAV93097.1"/>
    <property type="molecule type" value="Genomic_DNA"/>
</dbReference>
<evidence type="ECO:0000256" key="11">
    <source>
        <dbReference type="SAM" id="MobiDB-lite"/>
    </source>
</evidence>
<keyword evidence="2 10" id="KW-0723">Serine/threonine-protein kinase</keyword>
<evidence type="ECO:0000313" key="13">
    <source>
        <dbReference type="EMBL" id="OAV93097.1"/>
    </source>
</evidence>
<evidence type="ECO:0000256" key="3">
    <source>
        <dbReference type="ARBA" id="ARBA00022679"/>
    </source>
</evidence>
<dbReference type="VEuPathDB" id="FungiDB:PTTG_08025"/>
<dbReference type="PANTHER" id="PTHR47634">
    <property type="entry name" value="PROTEIN KINASE DOMAIN-CONTAINING PROTEIN-RELATED"/>
    <property type="match status" value="1"/>
</dbReference>
<dbReference type="PROSITE" id="PS00107">
    <property type="entry name" value="PROTEIN_KINASE_ATP"/>
    <property type="match status" value="1"/>
</dbReference>
<dbReference type="EC" id="2.7.11.1" evidence="1"/>
<sequence>MSSPPDPYLESAGRDNSEENPDDYVPGGYHPIEGGERWHDNRYLVIRKLGWGQFSTVWLAHDKQLDRHVAIKVAKSGKLYTDNAKKEIEFHQRVASANSSHPGYAHVVSLLDHFTLDGPNGTHICLVVEVLGLSLAGLNALLGRLPPPMVRKIGRDLLLGLDYLHRECGIIHTDIKPANVLICIDDIEKLIRCELRDHQTIEFDRKSSCPLRILPSGAIDQTNVKICDLGSAAAAADKTSREIQTRQYRSPEVVIDAPWDRRVDIWSLGCMVSEMTKPLADHATHIGTKLLCLYSTYIIPTYDDRWNCSQDLKTFLY</sequence>
<dbReference type="Gene3D" id="3.30.200.20">
    <property type="entry name" value="Phosphorylase Kinase, domain 1"/>
    <property type="match status" value="1"/>
</dbReference>
<evidence type="ECO:0000259" key="12">
    <source>
        <dbReference type="PROSITE" id="PS50011"/>
    </source>
</evidence>
<dbReference type="STRING" id="630390.A0A180GJY8"/>
<evidence type="ECO:0000256" key="9">
    <source>
        <dbReference type="PROSITE-ProRule" id="PRU10141"/>
    </source>
</evidence>
<evidence type="ECO:0000256" key="8">
    <source>
        <dbReference type="ARBA" id="ARBA00048679"/>
    </source>
</evidence>
<evidence type="ECO:0000256" key="1">
    <source>
        <dbReference type="ARBA" id="ARBA00012513"/>
    </source>
</evidence>
<dbReference type="PANTHER" id="PTHR47634:SF9">
    <property type="entry name" value="PROTEIN KINASE DOMAIN-CONTAINING PROTEIN-RELATED"/>
    <property type="match status" value="1"/>
</dbReference>
<dbReference type="Pfam" id="PF00069">
    <property type="entry name" value="Pkinase"/>
    <property type="match status" value="1"/>
</dbReference>
<comment type="catalytic activity">
    <reaction evidence="7">
        <text>L-threonyl-[protein] + ATP = O-phospho-L-threonyl-[protein] + ADP + H(+)</text>
        <dbReference type="Rhea" id="RHEA:46608"/>
        <dbReference type="Rhea" id="RHEA-COMP:11060"/>
        <dbReference type="Rhea" id="RHEA-COMP:11605"/>
        <dbReference type="ChEBI" id="CHEBI:15378"/>
        <dbReference type="ChEBI" id="CHEBI:30013"/>
        <dbReference type="ChEBI" id="CHEBI:30616"/>
        <dbReference type="ChEBI" id="CHEBI:61977"/>
        <dbReference type="ChEBI" id="CHEBI:456216"/>
        <dbReference type="EC" id="2.7.11.1"/>
    </reaction>
</comment>
<feature type="domain" description="Protein kinase" evidence="12">
    <location>
        <begin position="43"/>
        <end position="317"/>
    </location>
</feature>
<evidence type="ECO:0000256" key="10">
    <source>
        <dbReference type="RuleBase" id="RU000304"/>
    </source>
</evidence>
<dbReference type="PROSITE" id="PS50011">
    <property type="entry name" value="PROTEIN_KINASE_DOM"/>
    <property type="match status" value="1"/>
</dbReference>
<evidence type="ECO:0000313" key="15">
    <source>
        <dbReference type="Proteomes" id="UP000005240"/>
    </source>
</evidence>
<evidence type="ECO:0000256" key="5">
    <source>
        <dbReference type="ARBA" id="ARBA00022777"/>
    </source>
</evidence>
<dbReference type="Gene3D" id="1.10.510.10">
    <property type="entry name" value="Transferase(Phosphotransferase) domain 1"/>
    <property type="match status" value="1"/>
</dbReference>
<evidence type="ECO:0000256" key="6">
    <source>
        <dbReference type="ARBA" id="ARBA00022840"/>
    </source>
</evidence>
<keyword evidence="3" id="KW-0808">Transferase</keyword>
<dbReference type="SUPFAM" id="SSF56112">
    <property type="entry name" value="Protein kinase-like (PK-like)"/>
    <property type="match status" value="1"/>
</dbReference>
<dbReference type="InterPro" id="IPR051334">
    <property type="entry name" value="SRPK"/>
</dbReference>
<evidence type="ECO:0000256" key="4">
    <source>
        <dbReference type="ARBA" id="ARBA00022741"/>
    </source>
</evidence>
<accession>A0A180GJY8</accession>
<organism evidence="13">
    <name type="scientific">Puccinia triticina (isolate 1-1 / race 1 (BBBD))</name>
    <name type="common">Brown leaf rust fungus</name>
    <dbReference type="NCBI Taxonomy" id="630390"/>
    <lineage>
        <taxon>Eukaryota</taxon>
        <taxon>Fungi</taxon>
        <taxon>Dikarya</taxon>
        <taxon>Basidiomycota</taxon>
        <taxon>Pucciniomycotina</taxon>
        <taxon>Pucciniomycetes</taxon>
        <taxon>Pucciniales</taxon>
        <taxon>Pucciniaceae</taxon>
        <taxon>Puccinia</taxon>
    </lineage>
</organism>
<dbReference type="InterPro" id="IPR008271">
    <property type="entry name" value="Ser/Thr_kinase_AS"/>
</dbReference>
<dbReference type="GO" id="GO:0005737">
    <property type="term" value="C:cytoplasm"/>
    <property type="evidence" value="ECO:0007669"/>
    <property type="project" value="TreeGrafter"/>
</dbReference>
<evidence type="ECO:0000256" key="2">
    <source>
        <dbReference type="ARBA" id="ARBA00022527"/>
    </source>
</evidence>
<evidence type="ECO:0000256" key="7">
    <source>
        <dbReference type="ARBA" id="ARBA00047899"/>
    </source>
</evidence>
<reference evidence="13" key="2">
    <citation type="submission" date="2016-05" db="EMBL/GenBank/DDBJ databases">
        <title>Comparative analysis highlights variable genome content of wheat rusts and divergence of the mating loci.</title>
        <authorList>
            <person name="Cuomo C.A."/>
            <person name="Bakkeren G."/>
            <person name="Szabo L."/>
            <person name="Khalil H."/>
            <person name="Joly D."/>
            <person name="Goldberg J."/>
            <person name="Young S."/>
            <person name="Zeng Q."/>
            <person name="Fellers J."/>
        </authorList>
    </citation>
    <scope>NUCLEOTIDE SEQUENCE [LARGE SCALE GENOMIC DNA]</scope>
    <source>
        <strain evidence="13">1-1 BBBD Race 1</strain>
    </source>
</reference>
<dbReference type="GO" id="GO:0050684">
    <property type="term" value="P:regulation of mRNA processing"/>
    <property type="evidence" value="ECO:0007669"/>
    <property type="project" value="TreeGrafter"/>
</dbReference>
<keyword evidence="4 9" id="KW-0547">Nucleotide-binding</keyword>
<name>A0A180GJY8_PUCT1</name>
<protein>
    <recommendedName>
        <fullName evidence="1">non-specific serine/threonine protein kinase</fullName>
        <ecNumber evidence="1">2.7.11.1</ecNumber>
    </recommendedName>
</protein>
<comment type="catalytic activity">
    <reaction evidence="8">
        <text>L-seryl-[protein] + ATP = O-phospho-L-seryl-[protein] + ADP + H(+)</text>
        <dbReference type="Rhea" id="RHEA:17989"/>
        <dbReference type="Rhea" id="RHEA-COMP:9863"/>
        <dbReference type="Rhea" id="RHEA-COMP:11604"/>
        <dbReference type="ChEBI" id="CHEBI:15378"/>
        <dbReference type="ChEBI" id="CHEBI:29999"/>
        <dbReference type="ChEBI" id="CHEBI:30616"/>
        <dbReference type="ChEBI" id="CHEBI:83421"/>
        <dbReference type="ChEBI" id="CHEBI:456216"/>
        <dbReference type="EC" id="2.7.11.1"/>
    </reaction>
</comment>
<evidence type="ECO:0000313" key="14">
    <source>
        <dbReference type="EnsemblFungi" id="PTTG_08025-t43_1-p1"/>
    </source>
</evidence>
<dbReference type="InterPro" id="IPR000719">
    <property type="entry name" value="Prot_kinase_dom"/>
</dbReference>
<dbReference type="Proteomes" id="UP000005240">
    <property type="component" value="Unassembled WGS sequence"/>
</dbReference>
<keyword evidence="6 9" id="KW-0067">ATP-binding</keyword>
<reference evidence="13" key="1">
    <citation type="submission" date="2009-11" db="EMBL/GenBank/DDBJ databases">
        <authorList>
            <consortium name="The Broad Institute Genome Sequencing Platform"/>
            <person name="Ward D."/>
            <person name="Feldgarden M."/>
            <person name="Earl A."/>
            <person name="Young S.K."/>
            <person name="Zeng Q."/>
            <person name="Koehrsen M."/>
            <person name="Alvarado L."/>
            <person name="Berlin A."/>
            <person name="Bochicchio J."/>
            <person name="Borenstein D."/>
            <person name="Chapman S.B."/>
            <person name="Chen Z."/>
            <person name="Engels R."/>
            <person name="Freedman E."/>
            <person name="Gellesch M."/>
            <person name="Goldberg J."/>
            <person name="Griggs A."/>
            <person name="Gujja S."/>
            <person name="Heilman E."/>
            <person name="Heiman D."/>
            <person name="Hepburn T."/>
            <person name="Howarth C."/>
            <person name="Jen D."/>
            <person name="Larson L."/>
            <person name="Lewis B."/>
            <person name="Mehta T."/>
            <person name="Park D."/>
            <person name="Pearson M."/>
            <person name="Roberts A."/>
            <person name="Saif S."/>
            <person name="Shea T."/>
            <person name="Shenoy N."/>
            <person name="Sisk P."/>
            <person name="Stolte C."/>
            <person name="Sykes S."/>
            <person name="Thomson T."/>
            <person name="Walk T."/>
            <person name="White J."/>
            <person name="Yandava C."/>
            <person name="Izard J."/>
            <person name="Baranova O.V."/>
            <person name="Blanton J.M."/>
            <person name="Tanner A.C."/>
            <person name="Dewhirst F.E."/>
            <person name="Haas B."/>
            <person name="Nusbaum C."/>
            <person name="Birren B."/>
        </authorList>
    </citation>
    <scope>NUCLEOTIDE SEQUENCE [LARGE SCALE GENOMIC DNA]</scope>
    <source>
        <strain evidence="13">1-1 BBBD Race 1</strain>
    </source>
</reference>
<dbReference type="GO" id="GO:0004674">
    <property type="term" value="F:protein serine/threonine kinase activity"/>
    <property type="evidence" value="ECO:0007669"/>
    <property type="project" value="UniProtKB-KW"/>
</dbReference>
<dbReference type="SMART" id="SM00220">
    <property type="entry name" value="S_TKc"/>
    <property type="match status" value="1"/>
</dbReference>
<dbReference type="GO" id="GO:0005634">
    <property type="term" value="C:nucleus"/>
    <property type="evidence" value="ECO:0007669"/>
    <property type="project" value="TreeGrafter"/>
</dbReference>
<keyword evidence="5 13" id="KW-0418">Kinase</keyword>
<dbReference type="InterPro" id="IPR011009">
    <property type="entry name" value="Kinase-like_dom_sf"/>
</dbReference>
<reference evidence="14" key="4">
    <citation type="submission" date="2025-05" db="UniProtKB">
        <authorList>
            <consortium name="EnsemblFungi"/>
        </authorList>
    </citation>
    <scope>IDENTIFICATION</scope>
    <source>
        <strain evidence="14">isolate 1-1 / race 1 (BBBD)</strain>
    </source>
</reference>
<keyword evidence="15" id="KW-1185">Reference proteome</keyword>
<gene>
    <name evidence="13" type="ORF">PTTG_08025</name>
</gene>
<feature type="region of interest" description="Disordered" evidence="11">
    <location>
        <begin position="1"/>
        <end position="31"/>
    </location>
</feature>
<dbReference type="EnsemblFungi" id="PTTG_08025-t43_1">
    <property type="protein sequence ID" value="PTTG_08025-t43_1-p1"/>
    <property type="gene ID" value="PTTG_08025"/>
</dbReference>
<dbReference type="PROSITE" id="PS00108">
    <property type="entry name" value="PROTEIN_KINASE_ST"/>
    <property type="match status" value="1"/>
</dbReference>
<comment type="similarity">
    <text evidence="10">Belongs to the protein kinase superfamily.</text>
</comment>
<feature type="binding site" evidence="9">
    <location>
        <position position="72"/>
    </location>
    <ligand>
        <name>ATP</name>
        <dbReference type="ChEBI" id="CHEBI:30616"/>
    </ligand>
</feature>
<proteinExistence type="inferred from homology"/>